<dbReference type="PANTHER" id="PTHR33877">
    <property type="entry name" value="SLL1193 PROTEIN"/>
    <property type="match status" value="1"/>
</dbReference>
<sequence>MMIYNQADGRCVLCGRKIKYEDMTIDHIRPTSLGGSDSVENLQCTCRTCNTFKDKMLPDTFFDRINEIYLYQMQRKYGKKLKWKLANKLIKSMAR</sequence>
<evidence type="ECO:0000259" key="1">
    <source>
        <dbReference type="SMART" id="SM00507"/>
    </source>
</evidence>
<organism evidence="2 3">
    <name type="scientific">Blautia faecis</name>
    <dbReference type="NCBI Taxonomy" id="871665"/>
    <lineage>
        <taxon>Bacteria</taxon>
        <taxon>Bacillati</taxon>
        <taxon>Bacillota</taxon>
        <taxon>Clostridia</taxon>
        <taxon>Lachnospirales</taxon>
        <taxon>Lachnospiraceae</taxon>
        <taxon>Blautia</taxon>
    </lineage>
</organism>
<proteinExistence type="predicted"/>
<feature type="domain" description="HNH nuclease" evidence="1">
    <location>
        <begin position="3"/>
        <end position="51"/>
    </location>
</feature>
<dbReference type="Pfam" id="PF14279">
    <property type="entry name" value="HNH_5"/>
    <property type="match status" value="1"/>
</dbReference>
<protein>
    <submittedName>
        <fullName evidence="2">HNH endonuclease</fullName>
    </submittedName>
</protein>
<keyword evidence="2" id="KW-0378">Hydrolase</keyword>
<evidence type="ECO:0000313" key="2">
    <source>
        <dbReference type="EMBL" id="NSG86382.1"/>
    </source>
</evidence>
<gene>
    <name evidence="2" type="ORF">G5B17_13425</name>
</gene>
<keyword evidence="3" id="KW-1185">Reference proteome</keyword>
<dbReference type="InterPro" id="IPR003615">
    <property type="entry name" value="HNH_nuc"/>
</dbReference>
<accession>A0ABX2HA83</accession>
<keyword evidence="2" id="KW-0540">Nuclease</keyword>
<dbReference type="Proteomes" id="UP001644719">
    <property type="component" value="Unassembled WGS sequence"/>
</dbReference>
<dbReference type="InterPro" id="IPR029471">
    <property type="entry name" value="HNH_5"/>
</dbReference>
<dbReference type="EMBL" id="JAAITS010000039">
    <property type="protein sequence ID" value="NSG86382.1"/>
    <property type="molecule type" value="Genomic_DNA"/>
</dbReference>
<comment type="caution">
    <text evidence="2">The sequence shown here is derived from an EMBL/GenBank/DDBJ whole genome shotgun (WGS) entry which is preliminary data.</text>
</comment>
<dbReference type="PANTHER" id="PTHR33877:SF2">
    <property type="entry name" value="OS07G0170200 PROTEIN"/>
    <property type="match status" value="1"/>
</dbReference>
<dbReference type="Gene3D" id="1.10.30.50">
    <property type="match status" value="1"/>
</dbReference>
<dbReference type="SMART" id="SM00507">
    <property type="entry name" value="HNHc"/>
    <property type="match status" value="1"/>
</dbReference>
<dbReference type="CDD" id="cd00085">
    <property type="entry name" value="HNHc"/>
    <property type="match status" value="1"/>
</dbReference>
<reference evidence="2 3" key="1">
    <citation type="journal article" date="2020" name="Cell Host Microbe">
        <title>Functional and Genomic Variation between Human-Derived Isolates of Lachnospiraceae Reveals Inter- and Intra-Species Diversity.</title>
        <authorList>
            <person name="Sorbara M.T."/>
            <person name="Littmann E.R."/>
            <person name="Fontana E."/>
            <person name="Moody T.U."/>
            <person name="Kohout C.E."/>
            <person name="Gjonbalaj M."/>
            <person name="Eaton V."/>
            <person name="Seok R."/>
            <person name="Leiner I.M."/>
            <person name="Pamer E.G."/>
        </authorList>
    </citation>
    <scope>NUCLEOTIDE SEQUENCE [LARGE SCALE GENOMIC DNA]</scope>
    <source>
        <strain evidence="2 3">MSK.17.74</strain>
    </source>
</reference>
<dbReference type="InterPro" id="IPR052892">
    <property type="entry name" value="NA-targeting_endonuclease"/>
</dbReference>
<evidence type="ECO:0000313" key="3">
    <source>
        <dbReference type="Proteomes" id="UP001644719"/>
    </source>
</evidence>
<keyword evidence="2" id="KW-0255">Endonuclease</keyword>
<name>A0ABX2HA83_9FIRM</name>
<dbReference type="GO" id="GO:0004519">
    <property type="term" value="F:endonuclease activity"/>
    <property type="evidence" value="ECO:0007669"/>
    <property type="project" value="UniProtKB-KW"/>
</dbReference>